<dbReference type="GeneID" id="36577577"/>
<accession>A0A2T3B174</accession>
<feature type="non-terminal residue" evidence="3">
    <location>
        <position position="170"/>
    </location>
</feature>
<reference evidence="3 4" key="1">
    <citation type="journal article" date="2018" name="New Phytol.">
        <title>Comparative genomics and transcriptomics depict ericoid mycorrhizal fungi as versatile saprotrophs and plant mutualists.</title>
        <authorList>
            <person name="Martino E."/>
            <person name="Morin E."/>
            <person name="Grelet G.A."/>
            <person name="Kuo A."/>
            <person name="Kohler A."/>
            <person name="Daghino S."/>
            <person name="Barry K.W."/>
            <person name="Cichocki N."/>
            <person name="Clum A."/>
            <person name="Dockter R.B."/>
            <person name="Hainaut M."/>
            <person name="Kuo R.C."/>
            <person name="LaButti K."/>
            <person name="Lindahl B.D."/>
            <person name="Lindquist E.A."/>
            <person name="Lipzen A."/>
            <person name="Khouja H.R."/>
            <person name="Magnuson J."/>
            <person name="Murat C."/>
            <person name="Ohm R.A."/>
            <person name="Singer S.W."/>
            <person name="Spatafora J.W."/>
            <person name="Wang M."/>
            <person name="Veneault-Fourrey C."/>
            <person name="Henrissat B."/>
            <person name="Grigoriev I.V."/>
            <person name="Martin F.M."/>
            <person name="Perotto S."/>
        </authorList>
    </citation>
    <scope>NUCLEOTIDE SEQUENCE [LARGE SCALE GENOMIC DNA]</scope>
    <source>
        <strain evidence="3 4">ATCC 22711</strain>
    </source>
</reference>
<dbReference type="RefSeq" id="XP_024720664.1">
    <property type="nucleotide sequence ID" value="XM_024869496.1"/>
</dbReference>
<dbReference type="AlphaFoldDB" id="A0A2T3B174"/>
<dbReference type="PANTHER" id="PTHR24070">
    <property type="entry name" value="RAS, DI-RAS, AND RHEB FAMILY MEMBERS OF SMALL GTPASE SUPERFAMILY"/>
    <property type="match status" value="1"/>
</dbReference>
<dbReference type="GO" id="GO:0007165">
    <property type="term" value="P:signal transduction"/>
    <property type="evidence" value="ECO:0007669"/>
    <property type="project" value="InterPro"/>
</dbReference>
<keyword evidence="2" id="KW-0342">GTP-binding</keyword>
<dbReference type="PROSITE" id="PS51421">
    <property type="entry name" value="RAS"/>
    <property type="match status" value="1"/>
</dbReference>
<evidence type="ECO:0000256" key="1">
    <source>
        <dbReference type="ARBA" id="ARBA00022741"/>
    </source>
</evidence>
<name>A0A2T3B174_AMORE</name>
<dbReference type="Pfam" id="PF00071">
    <property type="entry name" value="Ras"/>
    <property type="match status" value="1"/>
</dbReference>
<dbReference type="OrthoDB" id="3537870at2759"/>
<protein>
    <submittedName>
        <fullName evidence="3">Uncharacterized protein</fullName>
    </submittedName>
</protein>
<dbReference type="GO" id="GO:0005525">
    <property type="term" value="F:GTP binding"/>
    <property type="evidence" value="ECO:0007669"/>
    <property type="project" value="UniProtKB-KW"/>
</dbReference>
<evidence type="ECO:0000256" key="2">
    <source>
        <dbReference type="ARBA" id="ARBA00023134"/>
    </source>
</evidence>
<dbReference type="SUPFAM" id="SSF52540">
    <property type="entry name" value="P-loop containing nucleoside triphosphate hydrolases"/>
    <property type="match status" value="1"/>
</dbReference>
<keyword evidence="4" id="KW-1185">Reference proteome</keyword>
<dbReference type="InterPro" id="IPR020849">
    <property type="entry name" value="Small_GTPase_Ras-type"/>
</dbReference>
<dbReference type="InterPro" id="IPR027417">
    <property type="entry name" value="P-loop_NTPase"/>
</dbReference>
<evidence type="ECO:0000313" key="3">
    <source>
        <dbReference type="EMBL" id="PSS18312.1"/>
    </source>
</evidence>
<dbReference type="EMBL" id="KZ679011">
    <property type="protein sequence ID" value="PSS18312.1"/>
    <property type="molecule type" value="Genomic_DNA"/>
</dbReference>
<dbReference type="GO" id="GO:0016020">
    <property type="term" value="C:membrane"/>
    <property type="evidence" value="ECO:0007669"/>
    <property type="project" value="InterPro"/>
</dbReference>
<dbReference type="InParanoid" id="A0A2T3B174"/>
<dbReference type="GO" id="GO:0003924">
    <property type="term" value="F:GTPase activity"/>
    <property type="evidence" value="ECO:0007669"/>
    <property type="project" value="InterPro"/>
</dbReference>
<proteinExistence type="predicted"/>
<keyword evidence="1" id="KW-0547">Nucleotide-binding</keyword>
<dbReference type="STRING" id="857342.A0A2T3B174"/>
<evidence type="ECO:0000313" key="4">
    <source>
        <dbReference type="Proteomes" id="UP000241818"/>
    </source>
</evidence>
<sequence length="170" mass="19023">MHHIIGVFGPPRVGKTSLILRSCGLNPFDLPYEPTIEDSHCTRIAVDGDLCTVHFVDTGGSECCNDHLRDQWTRNCRGIVFVYDISDASTFCLVREQLYAVHAFLLNLYKQFPTTPTRLIAIVGNKADKRPREVLETEGRQLADEHGAIFWETSAVDAKGFDGACINLLR</sequence>
<dbReference type="Gene3D" id="3.40.50.300">
    <property type="entry name" value="P-loop containing nucleotide triphosphate hydrolases"/>
    <property type="match status" value="1"/>
</dbReference>
<dbReference type="PRINTS" id="PR00449">
    <property type="entry name" value="RASTRNSFRMNG"/>
</dbReference>
<organism evidence="3 4">
    <name type="scientific">Amorphotheca resinae ATCC 22711</name>
    <dbReference type="NCBI Taxonomy" id="857342"/>
    <lineage>
        <taxon>Eukaryota</taxon>
        <taxon>Fungi</taxon>
        <taxon>Dikarya</taxon>
        <taxon>Ascomycota</taxon>
        <taxon>Pezizomycotina</taxon>
        <taxon>Leotiomycetes</taxon>
        <taxon>Helotiales</taxon>
        <taxon>Amorphothecaceae</taxon>
        <taxon>Amorphotheca</taxon>
    </lineage>
</organism>
<dbReference type="SMART" id="SM00173">
    <property type="entry name" value="RAS"/>
    <property type="match status" value="1"/>
</dbReference>
<dbReference type="SMART" id="SM00175">
    <property type="entry name" value="RAB"/>
    <property type="match status" value="1"/>
</dbReference>
<dbReference type="PROSITE" id="PS51419">
    <property type="entry name" value="RAB"/>
    <property type="match status" value="1"/>
</dbReference>
<gene>
    <name evidence="3" type="ORF">M430DRAFT_70482</name>
</gene>
<dbReference type="Proteomes" id="UP000241818">
    <property type="component" value="Unassembled WGS sequence"/>
</dbReference>
<dbReference type="InterPro" id="IPR001806">
    <property type="entry name" value="Small_GTPase"/>
</dbReference>